<dbReference type="InterPro" id="IPR050592">
    <property type="entry name" value="GDSL_lipolytic_enzyme"/>
</dbReference>
<feature type="chain" id="PRO_5007300393" evidence="2">
    <location>
        <begin position="24"/>
        <end position="347"/>
    </location>
</feature>
<protein>
    <submittedName>
        <fullName evidence="4">GDSL family lipase</fullName>
    </submittedName>
</protein>
<dbReference type="InterPro" id="IPR036514">
    <property type="entry name" value="SGNH_hydro_sf"/>
</dbReference>
<comment type="caution">
    <text evidence="4">The sequence shown here is derived from an EMBL/GenBank/DDBJ whole genome shotgun (WGS) entry which is preliminary data.</text>
</comment>
<dbReference type="OrthoDB" id="5292073at2"/>
<proteinExistence type="predicted"/>
<dbReference type="Pfam" id="PF00657">
    <property type="entry name" value="Lipase_GDSL"/>
    <property type="match status" value="1"/>
</dbReference>
<dbReference type="Gene3D" id="3.40.50.1110">
    <property type="entry name" value="SGNH hydrolase"/>
    <property type="match status" value="1"/>
</dbReference>
<keyword evidence="5" id="KW-1185">Reference proteome</keyword>
<evidence type="ECO:0000313" key="4">
    <source>
        <dbReference type="EMBL" id="KYC35059.1"/>
    </source>
</evidence>
<dbReference type="STRING" id="128403.WA1_10005"/>
<dbReference type="PANTHER" id="PTHR45642:SF139">
    <property type="entry name" value="SGNH HYDROLASE-TYPE ESTERASE DOMAIN-CONTAINING PROTEIN"/>
    <property type="match status" value="1"/>
</dbReference>
<keyword evidence="1 2" id="KW-0732">Signal</keyword>
<dbReference type="AlphaFoldDB" id="A0A139WRL4"/>
<dbReference type="InterPro" id="IPR001087">
    <property type="entry name" value="GDSL"/>
</dbReference>
<evidence type="ECO:0000259" key="3">
    <source>
        <dbReference type="Pfam" id="PF07589"/>
    </source>
</evidence>
<accession>A0A139WRL4</accession>
<dbReference type="InterPro" id="IPR013424">
    <property type="entry name" value="Ice-binding_C"/>
</dbReference>
<evidence type="ECO:0000256" key="2">
    <source>
        <dbReference type="SAM" id="SignalP"/>
    </source>
</evidence>
<reference evidence="4 5" key="1">
    <citation type="journal article" date="2013" name="Genome Biol. Evol.">
        <title>Genomes of Stigonematalean cyanobacteria (subsection V) and the evolution of oxygenic photosynthesis from prokaryotes to plastids.</title>
        <authorList>
            <person name="Dagan T."/>
            <person name="Roettger M."/>
            <person name="Stucken K."/>
            <person name="Landan G."/>
            <person name="Koch R."/>
            <person name="Major P."/>
            <person name="Gould S.B."/>
            <person name="Goremykin V.V."/>
            <person name="Rippka R."/>
            <person name="Tandeau de Marsac N."/>
            <person name="Gugger M."/>
            <person name="Lockhart P.J."/>
            <person name="Allen J.F."/>
            <person name="Brune I."/>
            <person name="Maus I."/>
            <person name="Puhler A."/>
            <person name="Martin W.F."/>
        </authorList>
    </citation>
    <scope>NUCLEOTIDE SEQUENCE [LARGE SCALE GENOMIC DNA]</scope>
    <source>
        <strain evidence="4 5">PCC 7110</strain>
    </source>
</reference>
<dbReference type="RefSeq" id="WP_017743862.1">
    <property type="nucleotide sequence ID" value="NZ_KQ976354.1"/>
</dbReference>
<dbReference type="CDD" id="cd01846">
    <property type="entry name" value="fatty_acyltransferase_like"/>
    <property type="match status" value="1"/>
</dbReference>
<name>A0A139WRL4_9CYAN</name>
<gene>
    <name evidence="4" type="ORF">WA1_10005</name>
</gene>
<dbReference type="Proteomes" id="UP000076925">
    <property type="component" value="Unassembled WGS sequence"/>
</dbReference>
<feature type="signal peptide" evidence="2">
    <location>
        <begin position="1"/>
        <end position="23"/>
    </location>
</feature>
<dbReference type="PANTHER" id="PTHR45642">
    <property type="entry name" value="GDSL ESTERASE/LIPASE EXL3"/>
    <property type="match status" value="1"/>
</dbReference>
<dbReference type="SUPFAM" id="SSF52266">
    <property type="entry name" value="SGNH hydrolase"/>
    <property type="match status" value="1"/>
</dbReference>
<feature type="domain" description="Ice-binding protein C-terminal" evidence="3">
    <location>
        <begin position="309"/>
        <end position="335"/>
    </location>
</feature>
<evidence type="ECO:0000256" key="1">
    <source>
        <dbReference type="ARBA" id="ARBA00022729"/>
    </source>
</evidence>
<evidence type="ECO:0000313" key="5">
    <source>
        <dbReference type="Proteomes" id="UP000076925"/>
    </source>
</evidence>
<dbReference type="NCBIfam" id="TIGR02595">
    <property type="entry name" value="PEP_CTERM"/>
    <property type="match status" value="1"/>
</dbReference>
<dbReference type="Pfam" id="PF07589">
    <property type="entry name" value="PEP-CTERM"/>
    <property type="match status" value="1"/>
</dbReference>
<sequence length="347" mass="36533">MKKELLTAGFFLFSLTLPLKASAAFSQFNVFGDSLSDTGNVFNVTQQFSPTGAIPPSPPYFQGRFSNNKVWVDYLGEAIGLTPTLFTNLGSTVPTQGVNFAFGGSTSGQDNAFVPGVPGVLAQVGGFTQPFLTTNQKVEANGLYAVWGGGNDYLFGKNPNVAQTVKNISDSVGLLAQAGAKNILVFNLPDLGKTPIALGSVNSPTLNAATNAHNAALATSVASLSNTIPGVNIIPVDINSLFNRAIANPGEFGFKDVTTSCVVYRIVTNEVLKTCDNPNDFLFFDEVHPTTNAHKLVAETALAAIRAKSVPEPSTTFGMLALGALGAAAMFKYRRKQLAATRTKSNP</sequence>
<dbReference type="GO" id="GO:0016788">
    <property type="term" value="F:hydrolase activity, acting on ester bonds"/>
    <property type="evidence" value="ECO:0007669"/>
    <property type="project" value="InterPro"/>
</dbReference>
<dbReference type="EMBL" id="ANNX02000053">
    <property type="protein sequence ID" value="KYC35059.1"/>
    <property type="molecule type" value="Genomic_DNA"/>
</dbReference>
<organism evidence="4 5">
    <name type="scientific">Scytonema hofmannii PCC 7110</name>
    <dbReference type="NCBI Taxonomy" id="128403"/>
    <lineage>
        <taxon>Bacteria</taxon>
        <taxon>Bacillati</taxon>
        <taxon>Cyanobacteriota</taxon>
        <taxon>Cyanophyceae</taxon>
        <taxon>Nostocales</taxon>
        <taxon>Scytonemataceae</taxon>
        <taxon>Scytonema</taxon>
    </lineage>
</organism>